<dbReference type="InterPro" id="IPR001660">
    <property type="entry name" value="SAM"/>
</dbReference>
<dbReference type="GO" id="GO:0003677">
    <property type="term" value="F:DNA binding"/>
    <property type="evidence" value="ECO:0007669"/>
    <property type="project" value="UniProtKB-KW"/>
</dbReference>
<dbReference type="InterPro" id="IPR012313">
    <property type="entry name" value="Znf_FCS"/>
</dbReference>
<dbReference type="GO" id="GO:0005634">
    <property type="term" value="C:nucleus"/>
    <property type="evidence" value="ECO:0007669"/>
    <property type="project" value="UniProtKB-SubCell"/>
</dbReference>
<protein>
    <recommendedName>
        <fullName evidence="18">Polycomb protein Sfmbt</fullName>
    </recommendedName>
</protein>
<feature type="compositionally biased region" description="Polar residues" evidence="13">
    <location>
        <begin position="678"/>
        <end position="687"/>
    </location>
</feature>
<dbReference type="GO" id="GO:0042393">
    <property type="term" value="F:histone binding"/>
    <property type="evidence" value="ECO:0007669"/>
    <property type="project" value="TreeGrafter"/>
</dbReference>
<dbReference type="InterPro" id="IPR013761">
    <property type="entry name" value="SAM/pointed_sf"/>
</dbReference>
<feature type="region of interest" description="Disordered" evidence="13">
    <location>
        <begin position="78"/>
        <end position="97"/>
    </location>
</feature>
<dbReference type="PANTHER" id="PTHR12247:SF104">
    <property type="entry name" value="POLYCOMB PROTEIN SFMBT"/>
    <property type="match status" value="1"/>
</dbReference>
<evidence type="ECO:0000256" key="9">
    <source>
        <dbReference type="ARBA" id="ARBA00023163"/>
    </source>
</evidence>
<organism evidence="16">
    <name type="scientific">Medioppia subpectinata</name>
    <dbReference type="NCBI Taxonomy" id="1979941"/>
    <lineage>
        <taxon>Eukaryota</taxon>
        <taxon>Metazoa</taxon>
        <taxon>Ecdysozoa</taxon>
        <taxon>Arthropoda</taxon>
        <taxon>Chelicerata</taxon>
        <taxon>Arachnida</taxon>
        <taxon>Acari</taxon>
        <taxon>Acariformes</taxon>
        <taxon>Sarcoptiformes</taxon>
        <taxon>Oribatida</taxon>
        <taxon>Brachypylina</taxon>
        <taxon>Oppioidea</taxon>
        <taxon>Oppiidae</taxon>
        <taxon>Medioppia</taxon>
    </lineage>
</organism>
<evidence type="ECO:0008006" key="18">
    <source>
        <dbReference type="Google" id="ProtNLM"/>
    </source>
</evidence>
<feature type="domain" description="SAM" evidence="14">
    <location>
        <begin position="776"/>
        <end position="823"/>
    </location>
</feature>
<dbReference type="InterPro" id="IPR050548">
    <property type="entry name" value="PcG_chromatin_remod_factors"/>
</dbReference>
<keyword evidence="2" id="KW-0479">Metal-binding</keyword>
<dbReference type="Pfam" id="PF00536">
    <property type="entry name" value="SAM_1"/>
    <property type="match status" value="1"/>
</dbReference>
<comment type="subcellular location">
    <subcellularLocation>
        <location evidence="1">Nucleus</location>
    </subcellularLocation>
</comment>
<dbReference type="SUPFAM" id="SSF63748">
    <property type="entry name" value="Tudor/PWWP/MBT"/>
    <property type="match status" value="4"/>
</dbReference>
<keyword evidence="3" id="KW-0677">Repeat</keyword>
<evidence type="ECO:0000256" key="10">
    <source>
        <dbReference type="ARBA" id="ARBA00023242"/>
    </source>
</evidence>
<dbReference type="OrthoDB" id="5800688at2759"/>
<feature type="compositionally biased region" description="Basic residues" evidence="13">
    <location>
        <begin position="690"/>
        <end position="707"/>
    </location>
</feature>
<feature type="region of interest" description="Disordered" evidence="13">
    <location>
        <begin position="672"/>
        <end position="709"/>
    </location>
</feature>
<name>A0A7R9KRM2_9ACAR</name>
<feature type="repeat" description="MBT" evidence="12">
    <location>
        <begin position="465"/>
        <end position="569"/>
    </location>
</feature>
<evidence type="ECO:0000256" key="7">
    <source>
        <dbReference type="ARBA" id="ARBA00023015"/>
    </source>
</evidence>
<dbReference type="GO" id="GO:0008270">
    <property type="term" value="F:zinc ion binding"/>
    <property type="evidence" value="ECO:0007669"/>
    <property type="project" value="UniProtKB-KW"/>
</dbReference>
<accession>A0A7R9KRM2</accession>
<evidence type="ECO:0000256" key="12">
    <source>
        <dbReference type="PROSITE-ProRule" id="PRU00459"/>
    </source>
</evidence>
<feature type="compositionally biased region" description="Low complexity" evidence="13">
    <location>
        <begin position="80"/>
        <end position="97"/>
    </location>
</feature>
<proteinExistence type="predicted"/>
<dbReference type="EMBL" id="CAJPIZ010004256">
    <property type="protein sequence ID" value="CAG2107334.1"/>
    <property type="molecule type" value="Genomic_DNA"/>
</dbReference>
<dbReference type="GO" id="GO:0045892">
    <property type="term" value="P:negative regulation of DNA-templated transcription"/>
    <property type="evidence" value="ECO:0007669"/>
    <property type="project" value="TreeGrafter"/>
</dbReference>
<dbReference type="PROSITE" id="PS51079">
    <property type="entry name" value="MBT"/>
    <property type="match status" value="4"/>
</dbReference>
<keyword evidence="4 11" id="KW-0863">Zinc-finger</keyword>
<keyword evidence="10" id="KW-0539">Nucleus</keyword>
<dbReference type="SUPFAM" id="SSF47769">
    <property type="entry name" value="SAM/Pointed domain"/>
    <property type="match status" value="1"/>
</dbReference>
<feature type="repeat" description="MBT" evidence="12">
    <location>
        <begin position="358"/>
        <end position="459"/>
    </location>
</feature>
<dbReference type="Gene3D" id="2.30.30.140">
    <property type="match status" value="4"/>
</dbReference>
<dbReference type="SMART" id="SM00454">
    <property type="entry name" value="SAM"/>
    <property type="match status" value="1"/>
</dbReference>
<evidence type="ECO:0000256" key="8">
    <source>
        <dbReference type="ARBA" id="ARBA00023125"/>
    </source>
</evidence>
<dbReference type="PANTHER" id="PTHR12247">
    <property type="entry name" value="POLYCOMB GROUP PROTEIN"/>
    <property type="match status" value="1"/>
</dbReference>
<feature type="domain" description="FCS-type" evidence="15">
    <location>
        <begin position="119"/>
        <end position="154"/>
    </location>
</feature>
<dbReference type="InterPro" id="IPR004092">
    <property type="entry name" value="Mbt"/>
</dbReference>
<reference evidence="16" key="1">
    <citation type="submission" date="2020-11" db="EMBL/GenBank/DDBJ databases">
        <authorList>
            <person name="Tran Van P."/>
        </authorList>
    </citation>
    <scope>NUCLEOTIDE SEQUENCE</scope>
</reference>
<evidence type="ECO:0000259" key="15">
    <source>
        <dbReference type="PROSITE" id="PS51024"/>
    </source>
</evidence>
<evidence type="ECO:0000313" key="16">
    <source>
        <dbReference type="EMBL" id="CAD7626904.1"/>
    </source>
</evidence>
<feature type="repeat" description="MBT" evidence="12">
    <location>
        <begin position="242"/>
        <end position="350"/>
    </location>
</feature>
<keyword evidence="8" id="KW-0238">DNA-binding</keyword>
<keyword evidence="6" id="KW-0156">Chromatin regulator</keyword>
<sequence>MRFCRLNANSCPVVSITIVDDLMDYQDMEDDMPDTGLVSGRTLTSAAVDHKVSVMSDKSLHQNTNTLRTNSSVIGSQLMANNDSNTSNNNTSNANTTARLKGSNAMSSLPKNRIISRVPISNDGMGVCIRCGNVGVKDTFYGKGKQYCSATCVRGLPPQPPQTPLFKIVTLPATKPKIISKSNVNVNPSQVLTSAPIHSLTSQQQMPPQVKKKPPPIKLQTSVSSGKKAAKNVVKVGTHYSFDWMSILADSSVRGAPISSFPHTPMSDTWDSLVTIGLKLEVKNRDFPASKPNQEFHWIAGVVKIAGYMVQLRYEGFGNDSSKDFWINIFTTQVHPVGWCASQGKALIPPKTIEGRNSDWKGFLVKRLTGSRTLPENFAEQVKESLRTRFRVGMKLEVVDKNRISAVRVATIDDIVGGRLHVTYEGSEDIDEGFWCHQKSNLIHPVGWAQVVGHELRATPEYARNSLQKSLSKQFEENDCTWNLFPMPPAIITEHRFKEGMKLEAIDPLNLSTICVATVTKVLRNNYLMIGIDGMMSPNGSDWFCYHATSPCIFPVGFCSLNKLQLTPPRGYKNEFNWFQYLKETKSSAAPVPLFKKDIPKHGFKEGMYVEAVDLMEPRLICVATITKVVGRLLKVHFAGWDESYDQWCDCESPDLFPTGWCQLVNYPLESPKDEDSTGLQNLTPNDSNKRRRNLCKNRSQKRKKRLSPTITGKEFMEDSIASPFASNEWIQCQDDTISSSSSLSVSSLSSVTIKPSPIVKTTSESFDLDSEPRLWTYQEVAHFLRQNDCSAYCDSFIANKIDGQKFLSLSGEDVMALTNKVGPSLKINALIQSLIKKKY</sequence>
<dbReference type="CDD" id="cd20126">
    <property type="entry name" value="MBT_MBTD1_rpt3"/>
    <property type="match status" value="1"/>
</dbReference>
<dbReference type="PROSITE" id="PS50105">
    <property type="entry name" value="SAM_DOMAIN"/>
    <property type="match status" value="1"/>
</dbReference>
<feature type="region of interest" description="Disordered" evidence="13">
    <location>
        <begin position="200"/>
        <end position="222"/>
    </location>
</feature>
<dbReference type="SMART" id="SM00561">
    <property type="entry name" value="MBT"/>
    <property type="match status" value="4"/>
</dbReference>
<evidence type="ECO:0000313" key="17">
    <source>
        <dbReference type="Proteomes" id="UP000759131"/>
    </source>
</evidence>
<dbReference type="Gene3D" id="1.10.150.50">
    <property type="entry name" value="Transcription Factor, Ets-1"/>
    <property type="match status" value="1"/>
</dbReference>
<evidence type="ECO:0000256" key="1">
    <source>
        <dbReference type="ARBA" id="ARBA00004123"/>
    </source>
</evidence>
<keyword evidence="7" id="KW-0805">Transcription regulation</keyword>
<feature type="repeat" description="MBT" evidence="12">
    <location>
        <begin position="576"/>
        <end position="672"/>
    </location>
</feature>
<keyword evidence="17" id="KW-1185">Reference proteome</keyword>
<dbReference type="CDD" id="cd20100">
    <property type="entry name" value="MBT_dSfmbt-like_rpt4"/>
    <property type="match status" value="1"/>
</dbReference>
<dbReference type="Pfam" id="PF02820">
    <property type="entry name" value="MBT"/>
    <property type="match status" value="4"/>
</dbReference>
<dbReference type="PROSITE" id="PS51024">
    <property type="entry name" value="ZF_FCS"/>
    <property type="match status" value="1"/>
</dbReference>
<dbReference type="InterPro" id="IPR038603">
    <property type="entry name" value="Znf_FCS_sf"/>
</dbReference>
<evidence type="ECO:0000256" key="2">
    <source>
        <dbReference type="ARBA" id="ARBA00022723"/>
    </source>
</evidence>
<evidence type="ECO:0000256" key="11">
    <source>
        <dbReference type="PROSITE-ProRule" id="PRU00367"/>
    </source>
</evidence>
<dbReference type="Gene3D" id="3.30.60.160">
    <property type="match status" value="1"/>
</dbReference>
<evidence type="ECO:0000259" key="14">
    <source>
        <dbReference type="PROSITE" id="PS50105"/>
    </source>
</evidence>
<dbReference type="GO" id="GO:0006325">
    <property type="term" value="P:chromatin organization"/>
    <property type="evidence" value="ECO:0007669"/>
    <property type="project" value="UniProtKB-KW"/>
</dbReference>
<evidence type="ECO:0000256" key="3">
    <source>
        <dbReference type="ARBA" id="ARBA00022737"/>
    </source>
</evidence>
<keyword evidence="5" id="KW-0862">Zinc</keyword>
<keyword evidence="9" id="KW-0804">Transcription</keyword>
<evidence type="ECO:0000256" key="6">
    <source>
        <dbReference type="ARBA" id="ARBA00022853"/>
    </source>
</evidence>
<gene>
    <name evidence="16" type="ORF">OSB1V03_LOCUS7336</name>
</gene>
<dbReference type="AlphaFoldDB" id="A0A7R9KRM2"/>
<dbReference type="EMBL" id="OC858831">
    <property type="protein sequence ID" value="CAD7626904.1"/>
    <property type="molecule type" value="Genomic_DNA"/>
</dbReference>
<evidence type="ECO:0000256" key="4">
    <source>
        <dbReference type="ARBA" id="ARBA00022771"/>
    </source>
</evidence>
<dbReference type="GO" id="GO:0003682">
    <property type="term" value="F:chromatin binding"/>
    <property type="evidence" value="ECO:0007669"/>
    <property type="project" value="TreeGrafter"/>
</dbReference>
<evidence type="ECO:0000256" key="5">
    <source>
        <dbReference type="ARBA" id="ARBA00022833"/>
    </source>
</evidence>
<dbReference type="Proteomes" id="UP000759131">
    <property type="component" value="Unassembled WGS sequence"/>
</dbReference>
<evidence type="ECO:0000256" key="13">
    <source>
        <dbReference type="SAM" id="MobiDB-lite"/>
    </source>
</evidence>